<dbReference type="SUPFAM" id="SSF81301">
    <property type="entry name" value="Nucleotidyltransferase"/>
    <property type="match status" value="1"/>
</dbReference>
<proteinExistence type="predicted"/>
<evidence type="ECO:0000256" key="1">
    <source>
        <dbReference type="ARBA" id="ARBA00023118"/>
    </source>
</evidence>
<dbReference type="Gene3D" id="3.30.460.10">
    <property type="entry name" value="Beta Polymerase, domain 2"/>
    <property type="match status" value="1"/>
</dbReference>
<organism evidence="2 3">
    <name type="scientific">Alkalibacterium olivapovliticus</name>
    <dbReference type="NCBI Taxonomy" id="99907"/>
    <lineage>
        <taxon>Bacteria</taxon>
        <taxon>Bacillati</taxon>
        <taxon>Bacillota</taxon>
        <taxon>Bacilli</taxon>
        <taxon>Lactobacillales</taxon>
        <taxon>Carnobacteriaceae</taxon>
        <taxon>Alkalibacterium</taxon>
    </lineage>
</organism>
<keyword evidence="1" id="KW-0051">Antiviral defense</keyword>
<dbReference type="GO" id="GO:0016779">
    <property type="term" value="F:nucleotidyltransferase activity"/>
    <property type="evidence" value="ECO:0007669"/>
    <property type="project" value="InterPro"/>
</dbReference>
<accession>A0A2T0W8W4</accession>
<comment type="caution">
    <text evidence="2">The sequence shown here is derived from an EMBL/GenBank/DDBJ whole genome shotgun (WGS) entry which is preliminary data.</text>
</comment>
<dbReference type="CDD" id="cd05400">
    <property type="entry name" value="NT_2-5OAS_ClassI-CCAase"/>
    <property type="match status" value="1"/>
</dbReference>
<reference evidence="2 3" key="1">
    <citation type="submission" date="2018-03" db="EMBL/GenBank/DDBJ databases">
        <title>Genomic Encyclopedia of Archaeal and Bacterial Type Strains, Phase II (KMG-II): from individual species to whole genera.</title>
        <authorList>
            <person name="Goeker M."/>
        </authorList>
    </citation>
    <scope>NUCLEOTIDE SEQUENCE [LARGE SCALE GENOMIC DNA]</scope>
    <source>
        <strain evidence="2 3">DSM 13175</strain>
    </source>
</reference>
<protein>
    <submittedName>
        <fullName evidence="2">Nucleotidyltransferase-like protein</fullName>
    </submittedName>
</protein>
<gene>
    <name evidence="2" type="ORF">CLV38_10634</name>
</gene>
<dbReference type="InterPro" id="IPR043519">
    <property type="entry name" value="NT_sf"/>
</dbReference>
<sequence length="261" mass="30303">MTVDGYLSTLSNELVIRDSKKDSITLSILTLNIRLKSYFGSEVVDIIKFGSYSRGTILPRNFDEKSDVDVMVIFKNEHNFKPQTFLDKLKRFASAKYSTSEVYQSSPTIVLELNHIKFELVPANKVYSWSNDTYNIPKSYSTWMLTHPKSFDDTLVECNKNNNYKMKPIIRLLKYWNIKKNYRELASFGLEKKTAEEMGLAYFFCSSYSDYVKEGLKTIRTYNSSYRFDLAIDKINQALTLEKEGKLYAAEIKIKEVFPGD</sequence>
<dbReference type="EMBL" id="PVTO01000006">
    <property type="protein sequence ID" value="PRY83129.1"/>
    <property type="molecule type" value="Genomic_DNA"/>
</dbReference>
<dbReference type="Pfam" id="PF18144">
    <property type="entry name" value="SMODS"/>
    <property type="match status" value="1"/>
</dbReference>
<dbReference type="InterPro" id="IPR006116">
    <property type="entry name" value="NT_2-5OAS_ClassI-CCAase"/>
</dbReference>
<dbReference type="GO" id="GO:0051607">
    <property type="term" value="P:defense response to virus"/>
    <property type="evidence" value="ECO:0007669"/>
    <property type="project" value="UniProtKB-KW"/>
</dbReference>
<dbReference type="AlphaFoldDB" id="A0A2T0W8W4"/>
<name>A0A2T0W8W4_9LACT</name>
<evidence type="ECO:0000313" key="2">
    <source>
        <dbReference type="EMBL" id="PRY83129.1"/>
    </source>
</evidence>
<dbReference type="Proteomes" id="UP000238205">
    <property type="component" value="Unassembled WGS sequence"/>
</dbReference>
<keyword evidence="2" id="KW-0808">Transferase</keyword>
<dbReference type="RefSeq" id="WP_106191996.1">
    <property type="nucleotide sequence ID" value="NZ_PVTO01000006.1"/>
</dbReference>
<dbReference type="OrthoDB" id="2082416at2"/>
<evidence type="ECO:0000313" key="3">
    <source>
        <dbReference type="Proteomes" id="UP000238205"/>
    </source>
</evidence>
<keyword evidence="3" id="KW-1185">Reference proteome</keyword>